<accession>A0A2P2PWC9</accession>
<reference evidence="1" key="1">
    <citation type="submission" date="2018-02" db="EMBL/GenBank/DDBJ databases">
        <title>Rhizophora mucronata_Transcriptome.</title>
        <authorList>
            <person name="Meera S.P."/>
            <person name="Sreeshan A."/>
            <person name="Augustine A."/>
        </authorList>
    </citation>
    <scope>NUCLEOTIDE SEQUENCE</scope>
    <source>
        <tissue evidence="1">Leaf</tissue>
    </source>
</reference>
<name>A0A2P2PWC9_RHIMU</name>
<evidence type="ECO:0000313" key="1">
    <source>
        <dbReference type="EMBL" id="MBX59054.1"/>
    </source>
</evidence>
<sequence>MDFVSEIFSGISISISEVINTKAMLHPILEFANIAAPIRASLHPNAVALPVTPFPSI</sequence>
<proteinExistence type="predicted"/>
<dbReference type="EMBL" id="GGEC01078570">
    <property type="protein sequence ID" value="MBX59054.1"/>
    <property type="molecule type" value="Transcribed_RNA"/>
</dbReference>
<protein>
    <submittedName>
        <fullName evidence="1">Uncharacterized protein</fullName>
    </submittedName>
</protein>
<dbReference type="AlphaFoldDB" id="A0A2P2PWC9"/>
<organism evidence="1">
    <name type="scientific">Rhizophora mucronata</name>
    <name type="common">Asiatic mangrove</name>
    <dbReference type="NCBI Taxonomy" id="61149"/>
    <lineage>
        <taxon>Eukaryota</taxon>
        <taxon>Viridiplantae</taxon>
        <taxon>Streptophyta</taxon>
        <taxon>Embryophyta</taxon>
        <taxon>Tracheophyta</taxon>
        <taxon>Spermatophyta</taxon>
        <taxon>Magnoliopsida</taxon>
        <taxon>eudicotyledons</taxon>
        <taxon>Gunneridae</taxon>
        <taxon>Pentapetalae</taxon>
        <taxon>rosids</taxon>
        <taxon>fabids</taxon>
        <taxon>Malpighiales</taxon>
        <taxon>Rhizophoraceae</taxon>
        <taxon>Rhizophora</taxon>
    </lineage>
</organism>